<sequence length="90" mass="9797">MINAVLCGLPGHWGSRHVWRPFQVACWGADVEPEFADVTSYDSRADGVDVVPTIRIYDDADPYGEPVLEHKGAADADKISALLTEAKTLV</sequence>
<name>A0A411AYW1_9CAUD</name>
<dbReference type="Proteomes" id="UP000289278">
    <property type="component" value="Segment"/>
</dbReference>
<dbReference type="GeneID" id="55011289"/>
<protein>
    <submittedName>
        <fullName evidence="1">Thioredoxin</fullName>
    </submittedName>
</protein>
<evidence type="ECO:0000313" key="2">
    <source>
        <dbReference type="Proteomes" id="UP000289278"/>
    </source>
</evidence>
<evidence type="ECO:0000313" key="1">
    <source>
        <dbReference type="EMBL" id="QAX93299.1"/>
    </source>
</evidence>
<organism evidence="1 2">
    <name type="scientific">Streptomyces phage Vash</name>
    <dbReference type="NCBI Taxonomy" id="2510568"/>
    <lineage>
        <taxon>Viruses</taxon>
        <taxon>Duplodnaviria</taxon>
        <taxon>Heunggongvirae</taxon>
        <taxon>Uroviricota</taxon>
        <taxon>Caudoviricetes</taxon>
        <taxon>Colingsworthviridae</taxon>
        <taxon>Vashvirus</taxon>
        <taxon>Vashvirus vash</taxon>
    </lineage>
</organism>
<accession>A0A411AYW1</accession>
<reference evidence="1 2" key="1">
    <citation type="submission" date="2019-01" db="EMBL/GenBank/DDBJ databases">
        <authorList>
            <person name="Terrell S.O."/>
            <person name="Kelly J.L."/>
            <person name="Nayek S."/>
            <person name="Klug H.M."/>
            <person name="Layton S.R."/>
            <person name="Kim T."/>
            <person name="Hughes L.E."/>
            <person name="Garlena R.A."/>
            <person name="Russell D.A."/>
            <person name="Pope W.H."/>
            <person name="Jacobs-Sera D."/>
            <person name="Hatfull G.F."/>
        </authorList>
    </citation>
    <scope>NUCLEOTIDE SEQUENCE [LARGE SCALE GENOMIC DNA]</scope>
</reference>
<keyword evidence="2" id="KW-1185">Reference proteome</keyword>
<dbReference type="KEGG" id="vg:55011289"/>
<dbReference type="EMBL" id="MK450421">
    <property type="protein sequence ID" value="QAX93299.1"/>
    <property type="molecule type" value="Genomic_DNA"/>
</dbReference>
<gene>
    <name evidence="1" type="primary">43</name>
    <name evidence="1" type="ORF">SEA_VASH_43</name>
</gene>
<dbReference type="RefSeq" id="YP_009819868.1">
    <property type="nucleotide sequence ID" value="NC_048154.1"/>
</dbReference>
<proteinExistence type="predicted"/>